<evidence type="ECO:0000313" key="5">
    <source>
        <dbReference type="EMBL" id="MBS4181527.1"/>
    </source>
</evidence>
<proteinExistence type="inferred from homology"/>
<comment type="similarity">
    <text evidence="1">Belongs to the SMC family. SbcC subfamily.</text>
</comment>
<organism evidence="5">
    <name type="scientific">Neobacillus citreus</name>
    <dbReference type="NCBI Taxonomy" id="2833578"/>
    <lineage>
        <taxon>Bacteria</taxon>
        <taxon>Bacillati</taxon>
        <taxon>Bacillota</taxon>
        <taxon>Bacilli</taxon>
        <taxon>Bacillales</taxon>
        <taxon>Bacillaceae</taxon>
        <taxon>Neobacillus</taxon>
    </lineage>
</organism>
<dbReference type="SUPFAM" id="SSF52540">
    <property type="entry name" value="P-loop containing nucleoside triphosphate hydrolases"/>
    <property type="match status" value="1"/>
</dbReference>
<comment type="caution">
    <text evidence="5">The sequence shown here is derived from an EMBL/GenBank/DDBJ whole genome shotgun (WGS) entry which is preliminary data.</text>
</comment>
<protein>
    <recommendedName>
        <fullName evidence="3">Nuclease SbcCD subunit C</fullName>
    </recommendedName>
</protein>
<accession>A0A942SWJ8</accession>
<dbReference type="GO" id="GO:0016887">
    <property type="term" value="F:ATP hydrolysis activity"/>
    <property type="evidence" value="ECO:0007669"/>
    <property type="project" value="InterPro"/>
</dbReference>
<dbReference type="InterPro" id="IPR038729">
    <property type="entry name" value="Rad50/SbcC_AAA"/>
</dbReference>
<dbReference type="InterPro" id="IPR027417">
    <property type="entry name" value="P-loop_NTPase"/>
</dbReference>
<dbReference type="Gene3D" id="3.40.50.300">
    <property type="entry name" value="P-loop containing nucleotide triphosphate hydrolases"/>
    <property type="match status" value="2"/>
</dbReference>
<dbReference type="EMBL" id="JAGYPE010000002">
    <property type="protein sequence ID" value="MBS4181527.1"/>
    <property type="molecule type" value="Genomic_DNA"/>
</dbReference>
<dbReference type="Pfam" id="PF13476">
    <property type="entry name" value="AAA_23"/>
    <property type="match status" value="1"/>
</dbReference>
<dbReference type="AlphaFoldDB" id="A0A942SWJ8"/>
<reference evidence="5" key="1">
    <citation type="submission" date="2021-05" db="EMBL/GenBank/DDBJ databases">
        <title>Novel Bacillus species.</title>
        <authorList>
            <person name="Liu G."/>
        </authorList>
    </citation>
    <scope>NUCLEOTIDE SEQUENCE</scope>
    <source>
        <strain evidence="5">FJAT-50051</strain>
    </source>
</reference>
<evidence type="ECO:0000256" key="1">
    <source>
        <dbReference type="ARBA" id="ARBA00006930"/>
    </source>
</evidence>
<sequence>MGRGISDTGVNRLTVQEIVSGLKIKRESAGTATKRAHWERLIGLAEKLGTDGSDSVLTRHRWRLRTCSVTDFRGVAGTLAVDFRSEADVTVFHGENGSGKSSLTAAIRMAIEGVVGVTHAGAEIKATKALWVSTDDRHRDAATSKVEVEFTAADDPSVLLRLIADYDGAAVSRSATLACADGRVLSFGPTDPAWLAWDAAVRSAPPVFAYAELADELKAHADLQAWITKCLAMDVASRELDGAIANAVSVAATAERRLSQAIENAQLRIEEVDGRAELDGVVSLTPIAWADLGVVETLDDWRVANDLAAVAVPSDRLPADLVRAVDELLDEFRTLRSKWNAAATALITTEVGQGLVALSRAVDHSHQGSNDESCPLCGRSAPDWRERLRQQSERFAGAGEAWNALKVLLHRSERRVIASLETAMSGAVDVSDDQSIQSHVSSACARLLAVAKGDESDGSLIEAFEALNHSWTDDARSLAARMVRRSDRRAAWRAERVAAAGDLFSVYDDEAARARTHGDWKSARAMWNPFLAELRNDRALKLEGQFSAHLRDMLADVGFRLDRLDVKKNETRIDIADASGLRVELSHLSAGQRNALILAPILAQGGVGLFDFMFIDDPVHAFDEFRVDRLAATLTRIGADRPLMITTHDGRFVEYLRAYLPERYAVVRVRRQADGHVELSEAAAPWTVLFEHAGDLFRQATVEPADQSVVVQDVNALLRMGLDAALESFVHRALSLHDPGGRESALSSFEQASTTTARLAAARTLAADAARFDAAVGPVKDYLVGWSSAVHAGPSENLDFPDQLRDARRCAKALARL</sequence>
<evidence type="ECO:0000259" key="4">
    <source>
        <dbReference type="Pfam" id="PF13476"/>
    </source>
</evidence>
<dbReference type="PANTHER" id="PTHR32114">
    <property type="entry name" value="ABC TRANSPORTER ABCH.3"/>
    <property type="match status" value="1"/>
</dbReference>
<comment type="subunit">
    <text evidence="2">Heterodimer of SbcC and SbcD.</text>
</comment>
<dbReference type="GO" id="GO:0006302">
    <property type="term" value="P:double-strand break repair"/>
    <property type="evidence" value="ECO:0007669"/>
    <property type="project" value="InterPro"/>
</dbReference>
<gene>
    <name evidence="5" type="ORF">KHB02_09035</name>
</gene>
<dbReference type="PANTHER" id="PTHR32114:SF2">
    <property type="entry name" value="ABC TRANSPORTER ABCH.3"/>
    <property type="match status" value="1"/>
</dbReference>
<name>A0A942SWJ8_9BACI</name>
<evidence type="ECO:0000256" key="2">
    <source>
        <dbReference type="ARBA" id="ARBA00011322"/>
    </source>
</evidence>
<feature type="domain" description="Rad50/SbcC-type AAA" evidence="4">
    <location>
        <begin position="72"/>
        <end position="156"/>
    </location>
</feature>
<evidence type="ECO:0000256" key="3">
    <source>
        <dbReference type="ARBA" id="ARBA00013368"/>
    </source>
</evidence>